<dbReference type="SUPFAM" id="SSF55073">
    <property type="entry name" value="Nucleotide cyclase"/>
    <property type="match status" value="1"/>
</dbReference>
<evidence type="ECO:0000259" key="3">
    <source>
        <dbReference type="PROSITE" id="PS50113"/>
    </source>
</evidence>
<sequence>MIKIINSEEFSYFLRVNRNEIIKLWMNKSEVQNVLHRHSLPIIEKNTHLFYEFCDCFISVIEWRATVTECQVKIDFLQLLNNYNVTVSDLFTLILKLKNAIEQVIFENGNLSYALQSEIDSLTLQMANDLASHFETIISSNSNYKSENSNLLAEYKKAVDLSNIVSKTNPKGVITYVNDKFCEISGYTRDELIGKPHNIIRHPDMPRSAFKDLWDTIKAKKSWSGVVTNMKKDGGQYIVDTTVIPILDVDGDVVEYIAVRHDITELEQTKQQLRNINKAMKNKVDELYSMTNTLEQKAYKDNLTGINNRENFEDIFTLEIANAKQNDVPLTLIIFDVDNFKLVNDTYGHQAGDIILIDLVNLVSDNIKNGDIFARWGGEEFVILTPATDLNGACNLAENLRKLVQLHPFSYVDNQMTLSFGIAQLTAEDTKKTLFEKADEALYEAKKNGRNRIEVTSKA</sequence>
<dbReference type="InterPro" id="IPR052163">
    <property type="entry name" value="DGC-Regulatory_Protein"/>
</dbReference>
<dbReference type="FunFam" id="3.30.70.270:FF:000001">
    <property type="entry name" value="Diguanylate cyclase domain protein"/>
    <property type="match status" value="1"/>
</dbReference>
<dbReference type="InterPro" id="IPR000014">
    <property type="entry name" value="PAS"/>
</dbReference>
<accession>A0A2D3WCV0</accession>
<comment type="caution">
    <text evidence="5">The sequence shown here is derived from an EMBL/GenBank/DDBJ whole genome shotgun (WGS) entry which is preliminary data.</text>
</comment>
<dbReference type="SMART" id="SM00267">
    <property type="entry name" value="GGDEF"/>
    <property type="match status" value="1"/>
</dbReference>
<dbReference type="Pfam" id="PF13426">
    <property type="entry name" value="PAS_9"/>
    <property type="match status" value="1"/>
</dbReference>
<dbReference type="InterPro" id="IPR000700">
    <property type="entry name" value="PAS-assoc_C"/>
</dbReference>
<protein>
    <submittedName>
        <fullName evidence="5">Diguanylate cyclase</fullName>
    </submittedName>
</protein>
<dbReference type="SMART" id="SM00091">
    <property type="entry name" value="PAS"/>
    <property type="match status" value="1"/>
</dbReference>
<evidence type="ECO:0000259" key="4">
    <source>
        <dbReference type="PROSITE" id="PS50887"/>
    </source>
</evidence>
<dbReference type="AlphaFoldDB" id="A0A2D3WCV0"/>
<dbReference type="SMART" id="SM00086">
    <property type="entry name" value="PAC"/>
    <property type="match status" value="1"/>
</dbReference>
<feature type="coiled-coil region" evidence="1">
    <location>
        <begin position="263"/>
        <end position="290"/>
    </location>
</feature>
<reference evidence="5 6" key="1">
    <citation type="journal article" date="2017" name="Front. Microbiol.">
        <title>Comparative Genomic Analysis of the Class Epsilonproteobacteria and Proposed Reclassification to Epsilonbacteraeota (phyl. nov.).</title>
        <authorList>
            <person name="Waite D.W."/>
            <person name="Vanwonterghem I."/>
            <person name="Rinke C."/>
            <person name="Parks D.H."/>
            <person name="Zhang Y."/>
            <person name="Takai K."/>
            <person name="Sievert S.M."/>
            <person name="Simon J."/>
            <person name="Campbell B.J."/>
            <person name="Hanson T.E."/>
            <person name="Woyke T."/>
            <person name="Klotz M.G."/>
            <person name="Hugenholtz P."/>
        </authorList>
    </citation>
    <scope>NUCLEOTIDE SEQUENCE [LARGE SCALE GENOMIC DNA]</scope>
    <source>
        <strain evidence="5">UBA12443</strain>
    </source>
</reference>
<feature type="domain" description="PAC" evidence="3">
    <location>
        <begin position="221"/>
        <end position="275"/>
    </location>
</feature>
<dbReference type="InterPro" id="IPR043128">
    <property type="entry name" value="Rev_trsase/Diguanyl_cyclase"/>
</dbReference>
<dbReference type="CDD" id="cd01949">
    <property type="entry name" value="GGDEF"/>
    <property type="match status" value="1"/>
</dbReference>
<dbReference type="CDD" id="cd00130">
    <property type="entry name" value="PAS"/>
    <property type="match status" value="1"/>
</dbReference>
<organism evidence="5 6">
    <name type="scientific">Sulfuricurvum kujiense</name>
    <dbReference type="NCBI Taxonomy" id="148813"/>
    <lineage>
        <taxon>Bacteria</taxon>
        <taxon>Pseudomonadati</taxon>
        <taxon>Campylobacterota</taxon>
        <taxon>Epsilonproteobacteria</taxon>
        <taxon>Campylobacterales</taxon>
        <taxon>Sulfurimonadaceae</taxon>
        <taxon>Sulfuricurvum</taxon>
    </lineage>
</organism>
<evidence type="ECO:0000313" key="5">
    <source>
        <dbReference type="EMBL" id="DAB37725.1"/>
    </source>
</evidence>
<evidence type="ECO:0000259" key="2">
    <source>
        <dbReference type="PROSITE" id="PS50112"/>
    </source>
</evidence>
<dbReference type="PROSITE" id="PS50112">
    <property type="entry name" value="PAS"/>
    <property type="match status" value="1"/>
</dbReference>
<dbReference type="Gene3D" id="3.30.450.20">
    <property type="entry name" value="PAS domain"/>
    <property type="match status" value="1"/>
</dbReference>
<dbReference type="NCBIfam" id="TIGR00229">
    <property type="entry name" value="sensory_box"/>
    <property type="match status" value="1"/>
</dbReference>
<dbReference type="EMBL" id="DLUI01000140">
    <property type="protein sequence ID" value="DAB37725.1"/>
    <property type="molecule type" value="Genomic_DNA"/>
</dbReference>
<keyword evidence="1" id="KW-0175">Coiled coil</keyword>
<dbReference type="SUPFAM" id="SSF55785">
    <property type="entry name" value="PYP-like sensor domain (PAS domain)"/>
    <property type="match status" value="1"/>
</dbReference>
<dbReference type="NCBIfam" id="TIGR00254">
    <property type="entry name" value="GGDEF"/>
    <property type="match status" value="1"/>
</dbReference>
<evidence type="ECO:0000313" key="6">
    <source>
        <dbReference type="Proteomes" id="UP000228859"/>
    </source>
</evidence>
<dbReference type="PROSITE" id="PS50113">
    <property type="entry name" value="PAC"/>
    <property type="match status" value="1"/>
</dbReference>
<dbReference type="Pfam" id="PF00990">
    <property type="entry name" value="GGDEF"/>
    <property type="match status" value="1"/>
</dbReference>
<dbReference type="InterPro" id="IPR029787">
    <property type="entry name" value="Nucleotide_cyclase"/>
</dbReference>
<evidence type="ECO:0000256" key="1">
    <source>
        <dbReference type="SAM" id="Coils"/>
    </source>
</evidence>
<feature type="domain" description="PAS" evidence="2">
    <location>
        <begin position="151"/>
        <end position="204"/>
    </location>
</feature>
<name>A0A2D3WCV0_9BACT</name>
<dbReference type="Proteomes" id="UP000228859">
    <property type="component" value="Unassembled WGS sequence"/>
</dbReference>
<gene>
    <name evidence="5" type="ORF">CFH83_09690</name>
</gene>
<dbReference type="PANTHER" id="PTHR46663:SF4">
    <property type="entry name" value="DIGUANYLATE CYCLASE DGCT-RELATED"/>
    <property type="match status" value="1"/>
</dbReference>
<dbReference type="PANTHER" id="PTHR46663">
    <property type="entry name" value="DIGUANYLATE CYCLASE DGCT-RELATED"/>
    <property type="match status" value="1"/>
</dbReference>
<dbReference type="InterPro" id="IPR035965">
    <property type="entry name" value="PAS-like_dom_sf"/>
</dbReference>
<feature type="domain" description="GGDEF" evidence="4">
    <location>
        <begin position="328"/>
        <end position="458"/>
    </location>
</feature>
<dbReference type="InterPro" id="IPR000160">
    <property type="entry name" value="GGDEF_dom"/>
</dbReference>
<dbReference type="PROSITE" id="PS50887">
    <property type="entry name" value="GGDEF"/>
    <property type="match status" value="1"/>
</dbReference>
<dbReference type="GO" id="GO:0003824">
    <property type="term" value="F:catalytic activity"/>
    <property type="evidence" value="ECO:0007669"/>
    <property type="project" value="UniProtKB-ARBA"/>
</dbReference>
<dbReference type="Gene3D" id="3.30.70.270">
    <property type="match status" value="1"/>
</dbReference>
<dbReference type="InterPro" id="IPR001610">
    <property type="entry name" value="PAC"/>
</dbReference>
<proteinExistence type="predicted"/>